<sequence length="105" mass="11944">MPNDLTQFVREGWALSAIRQIKTDIVAWAYLVSTSYDQGDMTDLEFRLFHGTPGQTRRHAAQQAPLRGNGLFSNQQQARPPMPQPVPRPRKTVESRVVEPRMLNA</sequence>
<gene>
    <name evidence="2" type="ORF">LCGC14_0361960</name>
</gene>
<evidence type="ECO:0000256" key="1">
    <source>
        <dbReference type="SAM" id="MobiDB-lite"/>
    </source>
</evidence>
<comment type="caution">
    <text evidence="2">The sequence shown here is derived from an EMBL/GenBank/DDBJ whole genome shotgun (WGS) entry which is preliminary data.</text>
</comment>
<organism evidence="2">
    <name type="scientific">marine sediment metagenome</name>
    <dbReference type="NCBI Taxonomy" id="412755"/>
    <lineage>
        <taxon>unclassified sequences</taxon>
        <taxon>metagenomes</taxon>
        <taxon>ecological metagenomes</taxon>
    </lineage>
</organism>
<feature type="region of interest" description="Disordered" evidence="1">
    <location>
        <begin position="54"/>
        <end position="105"/>
    </location>
</feature>
<name>A0A0F9WFV4_9ZZZZ</name>
<proteinExistence type="predicted"/>
<dbReference type="EMBL" id="LAZR01000282">
    <property type="protein sequence ID" value="KKN77218.1"/>
    <property type="molecule type" value="Genomic_DNA"/>
</dbReference>
<protein>
    <submittedName>
        <fullName evidence="2">Uncharacterized protein</fullName>
    </submittedName>
</protein>
<reference evidence="2" key="1">
    <citation type="journal article" date="2015" name="Nature">
        <title>Complex archaea that bridge the gap between prokaryotes and eukaryotes.</title>
        <authorList>
            <person name="Spang A."/>
            <person name="Saw J.H."/>
            <person name="Jorgensen S.L."/>
            <person name="Zaremba-Niedzwiedzka K."/>
            <person name="Martijn J."/>
            <person name="Lind A.E."/>
            <person name="van Eijk R."/>
            <person name="Schleper C."/>
            <person name="Guy L."/>
            <person name="Ettema T.J."/>
        </authorList>
    </citation>
    <scope>NUCLEOTIDE SEQUENCE</scope>
</reference>
<dbReference type="AlphaFoldDB" id="A0A0F9WFV4"/>
<accession>A0A0F9WFV4</accession>
<evidence type="ECO:0000313" key="2">
    <source>
        <dbReference type="EMBL" id="KKN77218.1"/>
    </source>
</evidence>